<dbReference type="CDD" id="cd21176">
    <property type="entry name" value="LPMO_auxiliary-like"/>
    <property type="match status" value="1"/>
</dbReference>
<dbReference type="InterPro" id="IPR046530">
    <property type="entry name" value="BIM1-like_dom"/>
</dbReference>
<accession>A0A4Z1NTC0</accession>
<evidence type="ECO:0000256" key="7">
    <source>
        <dbReference type="ARBA" id="ARBA00023288"/>
    </source>
</evidence>
<dbReference type="OrthoDB" id="2146436at2759"/>
<keyword evidence="7" id="KW-0449">Lipoprotein</keyword>
<evidence type="ECO:0000256" key="6">
    <source>
        <dbReference type="ARBA" id="ARBA00023180"/>
    </source>
</evidence>
<dbReference type="InterPro" id="IPR046936">
    <property type="entry name" value="BIM1-like"/>
</dbReference>
<dbReference type="GO" id="GO:0005886">
    <property type="term" value="C:plasma membrane"/>
    <property type="evidence" value="ECO:0007669"/>
    <property type="project" value="UniProtKB-SubCell"/>
</dbReference>
<keyword evidence="2" id="KW-1003">Cell membrane</keyword>
<comment type="subcellular location">
    <subcellularLocation>
        <location evidence="1">Cell membrane</location>
        <topology evidence="1">Lipid-anchor</topology>
        <topology evidence="1">GPI-anchor</topology>
    </subcellularLocation>
</comment>
<proteinExistence type="predicted"/>
<dbReference type="EMBL" id="SNSC02000012">
    <property type="protein sequence ID" value="TID19420.1"/>
    <property type="molecule type" value="Genomic_DNA"/>
</dbReference>
<evidence type="ECO:0000256" key="3">
    <source>
        <dbReference type="ARBA" id="ARBA00022622"/>
    </source>
</evidence>
<dbReference type="GO" id="GO:0098552">
    <property type="term" value="C:side of membrane"/>
    <property type="evidence" value="ECO:0007669"/>
    <property type="project" value="UniProtKB-KW"/>
</dbReference>
<feature type="signal peptide" evidence="8">
    <location>
        <begin position="1"/>
        <end position="17"/>
    </location>
</feature>
<dbReference type="PANTHER" id="PTHR34992:SF1">
    <property type="entry name" value="COPPER ACQUISITION FACTOR BIM1-LIKE DOMAIN-CONTAINING PROTEIN"/>
    <property type="match status" value="1"/>
</dbReference>
<dbReference type="AlphaFoldDB" id="A0A4Z1NTC0"/>
<dbReference type="Proteomes" id="UP000298493">
    <property type="component" value="Unassembled WGS sequence"/>
</dbReference>
<dbReference type="STRING" id="86259.A0A4Z1NTC0"/>
<evidence type="ECO:0000256" key="5">
    <source>
        <dbReference type="ARBA" id="ARBA00023136"/>
    </source>
</evidence>
<evidence type="ECO:0000313" key="10">
    <source>
        <dbReference type="EMBL" id="TID19420.1"/>
    </source>
</evidence>
<name>A0A4Z1NTC0_9PEZI</name>
<keyword evidence="6" id="KW-0325">Glycoprotein</keyword>
<dbReference type="PANTHER" id="PTHR34992">
    <property type="entry name" value="HYPHAL ANASTAMOSIS-7 PROTEIN"/>
    <property type="match status" value="1"/>
</dbReference>
<evidence type="ECO:0000256" key="1">
    <source>
        <dbReference type="ARBA" id="ARBA00004609"/>
    </source>
</evidence>
<gene>
    <name evidence="10" type="ORF">E6O75_ATG06758</name>
</gene>
<comment type="caution">
    <text evidence="10">The sequence shown here is derived from an EMBL/GenBank/DDBJ whole genome shotgun (WGS) entry which is preliminary data.</text>
</comment>
<evidence type="ECO:0000256" key="8">
    <source>
        <dbReference type="SAM" id="SignalP"/>
    </source>
</evidence>
<feature type="chain" id="PRO_5021235465" evidence="8">
    <location>
        <begin position="18"/>
        <end position="219"/>
    </location>
</feature>
<sequence length="219" mass="22464">MFSKTLVLSLLPISALAHYKLTFPPGRGFDESGIVNFPCGGFNTPSNNRTSVPLTGTFPIQLSMEHTSVKGAVFMALGNNPQSAFSIPLRNTFQETGPDNFCIGGVTIPSNLNITEGTNATIQVVTNGDPNGGLYQCADVTFTNTALSSSDYNAHCTNSTGVSANFIANTLPNGTASTTGTSGSGTATASATSKAWAAQKTVAPYLLGAMGLIGSLAAL</sequence>
<keyword evidence="11" id="KW-1185">Reference proteome</keyword>
<dbReference type="Pfam" id="PF20238">
    <property type="entry name" value="BIM1-like_dom"/>
    <property type="match status" value="1"/>
</dbReference>
<keyword evidence="5" id="KW-0472">Membrane</keyword>
<organism evidence="10 11">
    <name type="scientific">Venturia nashicola</name>
    <dbReference type="NCBI Taxonomy" id="86259"/>
    <lineage>
        <taxon>Eukaryota</taxon>
        <taxon>Fungi</taxon>
        <taxon>Dikarya</taxon>
        <taxon>Ascomycota</taxon>
        <taxon>Pezizomycotina</taxon>
        <taxon>Dothideomycetes</taxon>
        <taxon>Pleosporomycetidae</taxon>
        <taxon>Venturiales</taxon>
        <taxon>Venturiaceae</taxon>
        <taxon>Venturia</taxon>
    </lineage>
</organism>
<evidence type="ECO:0000259" key="9">
    <source>
        <dbReference type="Pfam" id="PF20238"/>
    </source>
</evidence>
<evidence type="ECO:0000256" key="2">
    <source>
        <dbReference type="ARBA" id="ARBA00022475"/>
    </source>
</evidence>
<evidence type="ECO:0000313" key="11">
    <source>
        <dbReference type="Proteomes" id="UP000298493"/>
    </source>
</evidence>
<keyword evidence="3" id="KW-0336">GPI-anchor</keyword>
<reference evidence="10 11" key="1">
    <citation type="submission" date="2019-04" db="EMBL/GenBank/DDBJ databases">
        <title>High contiguity whole genome sequence and gene annotation resource for two Venturia nashicola isolates.</title>
        <authorList>
            <person name="Prokchorchik M."/>
            <person name="Won K."/>
            <person name="Lee Y."/>
            <person name="Choi E.D."/>
            <person name="Segonzac C."/>
            <person name="Sohn K.H."/>
        </authorList>
    </citation>
    <scope>NUCLEOTIDE SEQUENCE [LARGE SCALE GENOMIC DNA]</scope>
    <source>
        <strain evidence="10 11">PRI2</strain>
    </source>
</reference>
<feature type="domain" description="Copper acquisition factor BIM1-like" evidence="9">
    <location>
        <begin position="17"/>
        <end position="161"/>
    </location>
</feature>
<keyword evidence="4 8" id="KW-0732">Signal</keyword>
<evidence type="ECO:0000256" key="4">
    <source>
        <dbReference type="ARBA" id="ARBA00022729"/>
    </source>
</evidence>
<protein>
    <submittedName>
        <fullName evidence="10">Gpi anchored protein</fullName>
    </submittedName>
</protein>